<dbReference type="PANTHER" id="PTHR43105:SF14">
    <property type="entry name" value="FORMATE DEHYDROGENASE H"/>
    <property type="match status" value="1"/>
</dbReference>
<dbReference type="GO" id="GO:0016020">
    <property type="term" value="C:membrane"/>
    <property type="evidence" value="ECO:0007669"/>
    <property type="project" value="TreeGrafter"/>
</dbReference>
<sequence>MTNSIADVVNNKTDLFFMIGSNPDTSHPTIGLRIHQALDKGDAKLVVVDPRRTKLAERADLWLRIQPGTDVALLNGLMHIILKEDLWDKDFVAQRTEDFEEMQEMAEKYPPELVSEITGLPISQLEQAARMYAAPGRNAIYHGMGITHYHTGTDRVKSIANMAMLCGKVGVEGGGCNPLRGQNNVQGACDMGALFNTMPGYGKLDNDQLFDRYEERWQVKLPRHPGKPATEIWDNILQDEIRALYVFGEDPAIADANIGHVHKALDHLEFLVVQDLFLNDTAKAADVVLPAACFAEKDGTFTSTERRVQRVRKAVEPPGMAKEDWQIISELSERMGYSMGIAGPEDVFNEVCELLPQYKGLSYARIEDVGLQWPVPDTEHPGTPVLHTESFTRGKGLFCAGIYMAPKEPVDDEYPMLFTTGRHYARYNFSNMTGKTEEIDDIAPEALAEVNPVDAERMGIKAGDMLRLASRRGTVDIKAKITERSQPGTIFTTYNYEETPVNFLTLDALDRLSRTPEYKLCAIKVEVLG</sequence>
<dbReference type="AlphaFoldDB" id="A0A444J2N2"/>
<organism evidence="7 8">
    <name type="scientific">Candidatus Electrothrix aarhusensis</name>
    <dbReference type="NCBI Taxonomy" id="1859131"/>
    <lineage>
        <taxon>Bacteria</taxon>
        <taxon>Pseudomonadati</taxon>
        <taxon>Thermodesulfobacteriota</taxon>
        <taxon>Desulfobulbia</taxon>
        <taxon>Desulfobulbales</taxon>
        <taxon>Desulfobulbaceae</taxon>
        <taxon>Candidatus Electrothrix</taxon>
    </lineage>
</organism>
<evidence type="ECO:0000313" key="7">
    <source>
        <dbReference type="EMBL" id="RWX47386.1"/>
    </source>
</evidence>
<feature type="domain" description="Molybdopterin oxidoreductase" evidence="5">
    <location>
        <begin position="2"/>
        <end position="334"/>
    </location>
</feature>
<accession>A0A444J2N2</accession>
<dbReference type="Pfam" id="PF01568">
    <property type="entry name" value="Molydop_binding"/>
    <property type="match status" value="1"/>
</dbReference>
<dbReference type="GO" id="GO:0022904">
    <property type="term" value="P:respiratory electron transport chain"/>
    <property type="evidence" value="ECO:0007669"/>
    <property type="project" value="TreeGrafter"/>
</dbReference>
<dbReference type="Gene3D" id="3.40.228.10">
    <property type="entry name" value="Dimethylsulfoxide Reductase, domain 2"/>
    <property type="match status" value="1"/>
</dbReference>
<dbReference type="EC" id="1.17.1.10" evidence="7"/>
<evidence type="ECO:0000313" key="8">
    <source>
        <dbReference type="Proteomes" id="UP000287853"/>
    </source>
</evidence>
<evidence type="ECO:0000256" key="1">
    <source>
        <dbReference type="ARBA" id="ARBA00022723"/>
    </source>
</evidence>
<evidence type="ECO:0000259" key="5">
    <source>
        <dbReference type="Pfam" id="PF00384"/>
    </source>
</evidence>
<keyword evidence="8" id="KW-1185">Reference proteome</keyword>
<dbReference type="GO" id="GO:0043546">
    <property type="term" value="F:molybdopterin cofactor binding"/>
    <property type="evidence" value="ECO:0007669"/>
    <property type="project" value="InterPro"/>
</dbReference>
<proteinExistence type="predicted"/>
<comment type="caution">
    <text evidence="7">The sequence shown here is derived from an EMBL/GenBank/DDBJ whole genome shotgun (WGS) entry which is preliminary data.</text>
</comment>
<dbReference type="InterPro" id="IPR050123">
    <property type="entry name" value="Prok_molybdopt-oxidoreductase"/>
</dbReference>
<keyword evidence="1" id="KW-0479">Metal-binding</keyword>
<evidence type="ECO:0000256" key="2">
    <source>
        <dbReference type="ARBA" id="ARBA00023002"/>
    </source>
</evidence>
<keyword evidence="3" id="KW-0408">Iron</keyword>
<evidence type="ECO:0000259" key="6">
    <source>
        <dbReference type="Pfam" id="PF01568"/>
    </source>
</evidence>
<name>A0A444J2N2_9BACT</name>
<evidence type="ECO:0000256" key="3">
    <source>
        <dbReference type="ARBA" id="ARBA00023004"/>
    </source>
</evidence>
<dbReference type="GO" id="GO:0051536">
    <property type="term" value="F:iron-sulfur cluster binding"/>
    <property type="evidence" value="ECO:0007669"/>
    <property type="project" value="UniProtKB-KW"/>
</dbReference>
<keyword evidence="4" id="KW-0411">Iron-sulfur</keyword>
<dbReference type="InterPro" id="IPR006657">
    <property type="entry name" value="MoPterin_dinucl-bd_dom"/>
</dbReference>
<dbReference type="Proteomes" id="UP000287853">
    <property type="component" value="Unassembled WGS sequence"/>
</dbReference>
<evidence type="ECO:0000256" key="4">
    <source>
        <dbReference type="ARBA" id="ARBA00023014"/>
    </source>
</evidence>
<dbReference type="Gene3D" id="3.40.50.740">
    <property type="match status" value="1"/>
</dbReference>
<dbReference type="EMBL" id="MTKO01000034">
    <property type="protein sequence ID" value="RWX47386.1"/>
    <property type="molecule type" value="Genomic_DNA"/>
</dbReference>
<dbReference type="Gene3D" id="2.40.40.20">
    <property type="match status" value="1"/>
</dbReference>
<keyword evidence="2 7" id="KW-0560">Oxidoreductase</keyword>
<dbReference type="PANTHER" id="PTHR43105">
    <property type="entry name" value="RESPIRATORY NITRATE REDUCTASE"/>
    <property type="match status" value="1"/>
</dbReference>
<dbReference type="GO" id="GO:0047899">
    <property type="term" value="F:formate dehydrogenase (NADP+) activity"/>
    <property type="evidence" value="ECO:0007669"/>
    <property type="project" value="UniProtKB-EC"/>
</dbReference>
<dbReference type="Pfam" id="PF00384">
    <property type="entry name" value="Molybdopterin"/>
    <property type="match status" value="1"/>
</dbReference>
<reference evidence="7 8" key="1">
    <citation type="submission" date="2017-01" db="EMBL/GenBank/DDBJ databases">
        <title>The cable genome- insights into the physiology and evolution of filamentous bacteria capable of sulfide oxidation via long distance electron transfer.</title>
        <authorList>
            <person name="Schreiber L."/>
            <person name="Bjerg J.T."/>
            <person name="Boggild A."/>
            <person name="Van De Vossenberg J."/>
            <person name="Meysman F."/>
            <person name="Nielsen L.P."/>
            <person name="Schramm A."/>
            <person name="Kjeldsen K.U."/>
        </authorList>
    </citation>
    <scope>NUCLEOTIDE SEQUENCE [LARGE SCALE GENOMIC DNA]</scope>
    <source>
        <strain evidence="7">MCF</strain>
    </source>
</reference>
<gene>
    <name evidence="7" type="ORF">H206_01004</name>
</gene>
<protein>
    <submittedName>
        <fullName evidence="7">Molybdopterin dinucleotide binding domain-containing protein</fullName>
        <ecNumber evidence="7">1.17.1.10</ecNumber>
    </submittedName>
</protein>
<dbReference type="InterPro" id="IPR006656">
    <property type="entry name" value="Mopterin_OxRdtase"/>
</dbReference>
<dbReference type="SUPFAM" id="SSF50692">
    <property type="entry name" value="ADC-like"/>
    <property type="match status" value="1"/>
</dbReference>
<feature type="domain" description="Molybdopterin dinucleotide-binding" evidence="6">
    <location>
        <begin position="417"/>
        <end position="522"/>
    </location>
</feature>
<dbReference type="InterPro" id="IPR009010">
    <property type="entry name" value="Asp_de-COase-like_dom_sf"/>
</dbReference>
<dbReference type="GO" id="GO:0003954">
    <property type="term" value="F:NADH dehydrogenase activity"/>
    <property type="evidence" value="ECO:0007669"/>
    <property type="project" value="TreeGrafter"/>
</dbReference>
<dbReference type="GO" id="GO:0046872">
    <property type="term" value="F:metal ion binding"/>
    <property type="evidence" value="ECO:0007669"/>
    <property type="project" value="UniProtKB-KW"/>
</dbReference>
<dbReference type="SUPFAM" id="SSF53706">
    <property type="entry name" value="Formate dehydrogenase/DMSO reductase, domains 1-3"/>
    <property type="match status" value="1"/>
</dbReference>